<dbReference type="Gene3D" id="1.25.40.10">
    <property type="entry name" value="Tetratricopeptide repeat domain"/>
    <property type="match status" value="2"/>
</dbReference>
<organism evidence="3 4">
    <name type="scientific">Pseudomonas fluorescens</name>
    <dbReference type="NCBI Taxonomy" id="294"/>
    <lineage>
        <taxon>Bacteria</taxon>
        <taxon>Pseudomonadati</taxon>
        <taxon>Pseudomonadota</taxon>
        <taxon>Gammaproteobacteria</taxon>
        <taxon>Pseudomonadales</taxon>
        <taxon>Pseudomonadaceae</taxon>
        <taxon>Pseudomonas</taxon>
    </lineage>
</organism>
<keyword evidence="1" id="KW-0472">Membrane</keyword>
<dbReference type="SUPFAM" id="SSF48452">
    <property type="entry name" value="TPR-like"/>
    <property type="match status" value="2"/>
</dbReference>
<reference evidence="3 4" key="1">
    <citation type="submission" date="2019-09" db="EMBL/GenBank/DDBJ databases">
        <authorList>
            <person name="Chandra G."/>
            <person name="Truman W A."/>
        </authorList>
    </citation>
    <scope>NUCLEOTIDE SEQUENCE [LARGE SCALE GENOMIC DNA]</scope>
    <source>
        <strain evidence="3">PS662</strain>
    </source>
</reference>
<evidence type="ECO:0000313" key="3">
    <source>
        <dbReference type="EMBL" id="VVN35037.1"/>
    </source>
</evidence>
<dbReference type="Pfam" id="PF24604">
    <property type="entry name" value="B-barrel_PelB_C"/>
    <property type="match status" value="1"/>
</dbReference>
<keyword evidence="1" id="KW-1133">Transmembrane helix</keyword>
<protein>
    <recommendedName>
        <fullName evidence="2">PelB C-terminal domain-containing protein</fullName>
    </recommendedName>
</protein>
<dbReference type="InterPro" id="IPR057306">
    <property type="entry name" value="B-barrel_PelB_C"/>
</dbReference>
<gene>
    <name evidence="3" type="ORF">PS662_05107</name>
</gene>
<name>A0A5E6X3A1_PSEFL</name>
<dbReference type="Pfam" id="PF13429">
    <property type="entry name" value="TPR_15"/>
    <property type="match status" value="1"/>
</dbReference>
<evidence type="ECO:0000259" key="2">
    <source>
        <dbReference type="Pfam" id="PF24604"/>
    </source>
</evidence>
<feature type="domain" description="PelB C-terminal" evidence="2">
    <location>
        <begin position="873"/>
        <end position="1209"/>
    </location>
</feature>
<sequence length="1213" mass="136860">MPNSSATKSPAAKNSRLLNPWALAAVAVAVGGLLWATFQREEVFQPDGREPDAVSANYAELLLAAHPADDHLRLQLVDLLIRLGDYTKARQYLESWPDPALAVQAYYRLELDALAAINNEDPAVRLALVARLNSFDHRQLTLPQLQNLARLALSLQAPAIAASVYEEIADRDPKLRTEALKSAAQWHLAAEQPGQAADIYLRLKRESVQPAERREFAQLAFNSLLADGRGEQATQVLVDELDQLNNPEADSAWLEQGVDVAVGNKRFDLAELFLKQWRVLQPDNTQLLRKELSLRLALSDLNGAWESGQQLLVSFPEEQPLLEQMAHLGEWRGDNRAALDYWIRLLKLNETAPVREHAWRLASQEFDFDRSIPLLEEIMDQRALTDIELDALIYGHESRGTPQQAETWLRTYLRKYPAHHLAWTRLLQNLENTGQFAKKTEVYQDMSKRFTLTSAERVEWAHTYLLLFENQAAWDVVKVNDPGISDEGYWRVRAFLAWELELDEELQVSMEKLLTLKGALDSNEETQLISSYRLGNPRRAMQLTIASWERTRSPLRLVDALLMAQELEDWPQVEALLKDAGQNPEIDEQAQVLAVRAALAVQQGQYAEAERLYLLGLSHYPNDNLFRERLMWLYVDQGNTAALKPLLTQWRGQARNDQVLWLPFASASQLFGRDTEALAWYRLYLKNNPQDWLVQAAYADALYSAGYQDAAQRLRLKLLRSPEGENLQPSSQRYATWLRLMASSYSPRAAQREVLKWKDGSPAMLQLWFERLLARLDATNQESQKDEWLAWARSQGLKVERYEQIQQALRSRNKAQVETLLASSDLNPAQRAQALNRLGRIGEALDVSLSALGDDQPSEVREQLRTQAVEIHERTPQGAQLSWQEQGFGGVDFNAPRLQIAHNLGDHWYADLELEQGSYSGDEIVSSKLGEERNAALTLQRSVENGSYKLFADTSQRKDDNRNGLGLSRTWQLGVSDELETGVDWHRKSEDSGLMRAFGQQDSVWLGGRHSLTARDQFSWEVAQRSFSTRGGDSLGDGHALKMELNHTLEFAGPNWTVRSGVDYQKNQVKNRTLDSLSSNNGGAIKRLAPPEPEIDEDTGLPLPIDPLDIETVTAADLLQSRYGQLYVGSSWRRGLPGALVRTHPQYTWLVDVTAGWQWTDQTFNYGINTGIGIELLGDDELALTLGYQSAPQGGDGKSGGTLGVSYGVRFGR</sequence>
<dbReference type="InterPro" id="IPR011990">
    <property type="entry name" value="TPR-like_helical_dom_sf"/>
</dbReference>
<dbReference type="RefSeq" id="WP_150713370.1">
    <property type="nucleotide sequence ID" value="NZ_CABVHK010000020.1"/>
</dbReference>
<evidence type="ECO:0000313" key="4">
    <source>
        <dbReference type="Proteomes" id="UP000326953"/>
    </source>
</evidence>
<evidence type="ECO:0000256" key="1">
    <source>
        <dbReference type="SAM" id="Phobius"/>
    </source>
</evidence>
<dbReference type="EMBL" id="CABVHK010000020">
    <property type="protein sequence ID" value="VVN35037.1"/>
    <property type="molecule type" value="Genomic_DNA"/>
</dbReference>
<keyword evidence="1" id="KW-0812">Transmembrane</keyword>
<dbReference type="OrthoDB" id="8565469at2"/>
<feature type="transmembrane region" description="Helical" evidence="1">
    <location>
        <begin position="21"/>
        <end position="38"/>
    </location>
</feature>
<accession>A0A5E6X3A1</accession>
<proteinExistence type="predicted"/>
<dbReference type="Proteomes" id="UP000326953">
    <property type="component" value="Unassembled WGS sequence"/>
</dbReference>
<dbReference type="AlphaFoldDB" id="A0A5E6X3A1"/>